<feature type="region of interest" description="Disordered" evidence="1">
    <location>
        <begin position="66"/>
        <end position="85"/>
    </location>
</feature>
<reference evidence="3 4" key="1">
    <citation type="submission" date="2022-01" db="EMBL/GenBank/DDBJ databases">
        <title>Nocardioides sp. nov., an actinomycete isolated from mining soil.</title>
        <authorList>
            <person name="Liu L."/>
        </authorList>
    </citation>
    <scope>NUCLEOTIDE SEQUENCE [LARGE SCALE GENOMIC DNA]</scope>
    <source>
        <strain evidence="3 4">KLBMP 9356</strain>
    </source>
</reference>
<keyword evidence="2" id="KW-0472">Membrane</keyword>
<name>A0ABS9HGS2_9ACTN</name>
<dbReference type="RefSeq" id="WP_236404946.1">
    <property type="nucleotide sequence ID" value="NZ_JAKJHZ010000011.1"/>
</dbReference>
<evidence type="ECO:0008006" key="5">
    <source>
        <dbReference type="Google" id="ProtNLM"/>
    </source>
</evidence>
<evidence type="ECO:0000313" key="4">
    <source>
        <dbReference type="Proteomes" id="UP001201161"/>
    </source>
</evidence>
<evidence type="ECO:0000313" key="3">
    <source>
        <dbReference type="EMBL" id="MCF6379764.1"/>
    </source>
</evidence>
<dbReference type="Proteomes" id="UP001201161">
    <property type="component" value="Unassembled WGS sequence"/>
</dbReference>
<comment type="caution">
    <text evidence="3">The sequence shown here is derived from an EMBL/GenBank/DDBJ whole genome shotgun (WGS) entry which is preliminary data.</text>
</comment>
<dbReference type="EMBL" id="JAKJHZ010000011">
    <property type="protein sequence ID" value="MCF6379764.1"/>
    <property type="molecule type" value="Genomic_DNA"/>
</dbReference>
<organism evidence="3 4">
    <name type="scientific">Nocardioides potassii</name>
    <dbReference type="NCBI Taxonomy" id="2911371"/>
    <lineage>
        <taxon>Bacteria</taxon>
        <taxon>Bacillati</taxon>
        <taxon>Actinomycetota</taxon>
        <taxon>Actinomycetes</taxon>
        <taxon>Propionibacteriales</taxon>
        <taxon>Nocardioidaceae</taxon>
        <taxon>Nocardioides</taxon>
    </lineage>
</organism>
<evidence type="ECO:0000256" key="2">
    <source>
        <dbReference type="SAM" id="Phobius"/>
    </source>
</evidence>
<sequence>MSTDIEARLRDALAARADLVRHEDLTPLATVVPLRPRWQSPWVLLATAAAVLLVLGIVVQGVGGRERSDRIAPQPDGPTLEMPADVGRDWKADDLSRPARVDLDGDGVREKVQFLSEKTDDYAGRVRLQTTLSSTGEESWGIAELTSTIGVTARGAIDADGDGDEELVLPWEDLAAVGGAGHPLVFDLRDGLLVEMLAADPDLLQSGDVAVPGSQTEFYDLVHEQDWWIKGGQVWSSRSVNAFARGNMTLLRPESIVLDTWRWELGDDGVLRPTDQGCAEDSTVEGRHDCDGDQADSLPAVQPAATDTIGIGGEVALDDGGLGYRARVEDDGSGGTLVVDGPGADGLVYALSAPDPRVSTVSPTYLVGFDAASVYVASAADPAVAEVVAQTADLAGLVALRPVGDVPLGTGSDSDGRAYRTWLTKAGAVVTVVEAEDGSWDSWQWARVGGTDIAALPTGRVCFADVTDPSSVARC</sequence>
<feature type="transmembrane region" description="Helical" evidence="2">
    <location>
        <begin position="42"/>
        <end position="62"/>
    </location>
</feature>
<evidence type="ECO:0000256" key="1">
    <source>
        <dbReference type="SAM" id="MobiDB-lite"/>
    </source>
</evidence>
<keyword evidence="4" id="KW-1185">Reference proteome</keyword>
<keyword evidence="2" id="KW-0812">Transmembrane</keyword>
<proteinExistence type="predicted"/>
<protein>
    <recommendedName>
        <fullName evidence="5">VCBS repeat-containing protein</fullName>
    </recommendedName>
</protein>
<gene>
    <name evidence="3" type="ORF">L2K70_19300</name>
</gene>
<keyword evidence="2" id="KW-1133">Transmembrane helix</keyword>
<accession>A0ABS9HGS2</accession>